<evidence type="ECO:0000256" key="2">
    <source>
        <dbReference type="ARBA" id="ARBA00022598"/>
    </source>
</evidence>
<organism evidence="7 8">
    <name type="scientific">Panacagrimonas perspica</name>
    <dbReference type="NCBI Taxonomy" id="381431"/>
    <lineage>
        <taxon>Bacteria</taxon>
        <taxon>Pseudomonadati</taxon>
        <taxon>Pseudomonadota</taxon>
        <taxon>Gammaproteobacteria</taxon>
        <taxon>Nevskiales</taxon>
        <taxon>Nevskiaceae</taxon>
        <taxon>Panacagrimonas</taxon>
    </lineage>
</organism>
<dbReference type="InterPro" id="IPR004525">
    <property type="entry name" value="EpmA"/>
</dbReference>
<dbReference type="GO" id="GO:0000049">
    <property type="term" value="F:tRNA binding"/>
    <property type="evidence" value="ECO:0007669"/>
    <property type="project" value="TreeGrafter"/>
</dbReference>
<sequence length="329" mass="36983">MPGNASQDLRFGDALWRPSASLETIKARTELYGSVRAFFSRRGVLEVDTPVMSAHATVDRHIESFAVPGGGWLQTSPEFAMKRLLCAGSGPIFQIAPAFRREERGRHHNPEFRLLEWYRPEWDHHLLMEEVEELFHALGIGCGRVFKRMSYREAFLLHAGLDPFTEPVAALRERAMAGAVPMIELGGGEQDRDAWLDLWMSYRVGPQLGLDAPVFLHDFPASQAALARVRDDDPPVAERFELFWKGLELANGFHELSNAGEQRRRFENDQAWREAQRHVVPPLDTHLLAALQSGLPDCAGVALGLDRLLMLRLGLPELSAAISFDSRRA</sequence>
<dbReference type="InterPro" id="IPR045864">
    <property type="entry name" value="aa-tRNA-synth_II/BPL/LPL"/>
</dbReference>
<keyword evidence="2" id="KW-0436">Ligase</keyword>
<dbReference type="InterPro" id="IPR018149">
    <property type="entry name" value="Lys-tRNA-synth_II_C"/>
</dbReference>
<comment type="caution">
    <text evidence="7">The sequence shown here is derived from an EMBL/GenBank/DDBJ whole genome shotgun (WGS) entry which is preliminary data.</text>
</comment>
<dbReference type="PRINTS" id="PR00982">
    <property type="entry name" value="TRNASYNTHLYS"/>
</dbReference>
<dbReference type="AlphaFoldDB" id="A0A4R7PE30"/>
<comment type="subunit">
    <text evidence="1">Homodimer.</text>
</comment>
<evidence type="ECO:0000256" key="3">
    <source>
        <dbReference type="ARBA" id="ARBA00022741"/>
    </source>
</evidence>
<feature type="domain" description="Aminoacyl-transfer RNA synthetases class-II family profile" evidence="6">
    <location>
        <begin position="28"/>
        <end position="329"/>
    </location>
</feature>
<gene>
    <name evidence="7" type="ORF">DFR24_1751</name>
</gene>
<dbReference type="PROSITE" id="PS50862">
    <property type="entry name" value="AA_TRNA_LIGASE_II"/>
    <property type="match status" value="1"/>
</dbReference>
<proteinExistence type="predicted"/>
<accession>A0A4R7PE30</accession>
<dbReference type="InterPro" id="IPR006195">
    <property type="entry name" value="aa-tRNA-synth_II"/>
</dbReference>
<dbReference type="Gene3D" id="3.30.930.10">
    <property type="entry name" value="Bira Bifunctional Protein, Domain 2"/>
    <property type="match status" value="1"/>
</dbReference>
<name>A0A4R7PE30_9GAMM</name>
<comment type="catalytic activity">
    <reaction evidence="5">
        <text>D-beta-lysine + L-lysyl-[protein] + ATP = N(6)-((3R)-3,6-diaminohexanoyl)-L-lysyl-[protein] + AMP + diphosphate + H(+)</text>
        <dbReference type="Rhea" id="RHEA:83435"/>
        <dbReference type="Rhea" id="RHEA-COMP:9752"/>
        <dbReference type="Rhea" id="RHEA-COMP:20131"/>
        <dbReference type="ChEBI" id="CHEBI:15378"/>
        <dbReference type="ChEBI" id="CHEBI:29969"/>
        <dbReference type="ChEBI" id="CHEBI:30616"/>
        <dbReference type="ChEBI" id="CHEBI:33019"/>
        <dbReference type="ChEBI" id="CHEBI:84138"/>
        <dbReference type="ChEBI" id="CHEBI:156053"/>
        <dbReference type="ChEBI" id="CHEBI:456215"/>
    </reaction>
    <physiologicalReaction direction="left-to-right" evidence="5">
        <dbReference type="Rhea" id="RHEA:83436"/>
    </physiologicalReaction>
</comment>
<dbReference type="GO" id="GO:0004824">
    <property type="term" value="F:lysine-tRNA ligase activity"/>
    <property type="evidence" value="ECO:0007669"/>
    <property type="project" value="InterPro"/>
</dbReference>
<dbReference type="FunFam" id="3.30.930.10:FF:000017">
    <property type="entry name" value="Elongation factor P--(R)-beta-lysine ligase"/>
    <property type="match status" value="1"/>
</dbReference>
<dbReference type="PANTHER" id="PTHR42918">
    <property type="entry name" value="LYSYL-TRNA SYNTHETASE"/>
    <property type="match status" value="1"/>
</dbReference>
<dbReference type="Pfam" id="PF00152">
    <property type="entry name" value="tRNA-synt_2"/>
    <property type="match status" value="1"/>
</dbReference>
<dbReference type="GO" id="GO:0005829">
    <property type="term" value="C:cytosol"/>
    <property type="evidence" value="ECO:0007669"/>
    <property type="project" value="TreeGrafter"/>
</dbReference>
<dbReference type="EMBL" id="SOBT01000008">
    <property type="protein sequence ID" value="TDU32357.1"/>
    <property type="molecule type" value="Genomic_DNA"/>
</dbReference>
<dbReference type="NCBIfam" id="NF006828">
    <property type="entry name" value="PRK09350.1"/>
    <property type="match status" value="1"/>
</dbReference>
<dbReference type="OrthoDB" id="9801152at2"/>
<evidence type="ECO:0000259" key="6">
    <source>
        <dbReference type="PROSITE" id="PS50862"/>
    </source>
</evidence>
<reference evidence="7 8" key="1">
    <citation type="submission" date="2019-03" db="EMBL/GenBank/DDBJ databases">
        <title>Genomic Encyclopedia of Type Strains, Phase IV (KMG-IV): sequencing the most valuable type-strain genomes for metagenomic binning, comparative biology and taxonomic classification.</title>
        <authorList>
            <person name="Goeker M."/>
        </authorList>
    </citation>
    <scope>NUCLEOTIDE SEQUENCE [LARGE SCALE GENOMIC DNA]</scope>
    <source>
        <strain evidence="7 8">DSM 26377</strain>
    </source>
</reference>
<dbReference type="NCBIfam" id="TIGR00462">
    <property type="entry name" value="genX"/>
    <property type="match status" value="1"/>
</dbReference>
<evidence type="ECO:0000256" key="5">
    <source>
        <dbReference type="ARBA" id="ARBA00052794"/>
    </source>
</evidence>
<dbReference type="PANTHER" id="PTHR42918:SF6">
    <property type="entry name" value="ELONGATION FACTOR P--(R)-BETA-LYSINE LIGASE"/>
    <property type="match status" value="1"/>
</dbReference>
<keyword evidence="3" id="KW-0547">Nucleotide-binding</keyword>
<dbReference type="Proteomes" id="UP000295341">
    <property type="component" value="Unassembled WGS sequence"/>
</dbReference>
<dbReference type="RefSeq" id="WP_133880863.1">
    <property type="nucleotide sequence ID" value="NZ_MWIN01000001.1"/>
</dbReference>
<dbReference type="InterPro" id="IPR004364">
    <property type="entry name" value="Aa-tRNA-synt_II"/>
</dbReference>
<evidence type="ECO:0000256" key="1">
    <source>
        <dbReference type="ARBA" id="ARBA00011738"/>
    </source>
</evidence>
<evidence type="ECO:0000256" key="4">
    <source>
        <dbReference type="ARBA" id="ARBA00022840"/>
    </source>
</evidence>
<dbReference type="SUPFAM" id="SSF55681">
    <property type="entry name" value="Class II aaRS and biotin synthetases"/>
    <property type="match status" value="1"/>
</dbReference>
<keyword evidence="7" id="KW-0030">Aminoacyl-tRNA synthetase</keyword>
<evidence type="ECO:0000313" key="7">
    <source>
        <dbReference type="EMBL" id="TDU32357.1"/>
    </source>
</evidence>
<dbReference type="GO" id="GO:0005524">
    <property type="term" value="F:ATP binding"/>
    <property type="evidence" value="ECO:0007669"/>
    <property type="project" value="UniProtKB-KW"/>
</dbReference>
<dbReference type="GO" id="GO:0006430">
    <property type="term" value="P:lysyl-tRNA aminoacylation"/>
    <property type="evidence" value="ECO:0007669"/>
    <property type="project" value="InterPro"/>
</dbReference>
<evidence type="ECO:0000313" key="8">
    <source>
        <dbReference type="Proteomes" id="UP000295341"/>
    </source>
</evidence>
<keyword evidence="8" id="KW-1185">Reference proteome</keyword>
<protein>
    <submittedName>
        <fullName evidence="7">Lysyl-tRNA synthetase class 2</fullName>
    </submittedName>
</protein>
<keyword evidence="4" id="KW-0067">ATP-binding</keyword>